<dbReference type="Gene3D" id="2.60.40.10">
    <property type="entry name" value="Immunoglobulins"/>
    <property type="match status" value="1"/>
</dbReference>
<dbReference type="OMA" id="LRWRTHI"/>
<feature type="compositionally biased region" description="Polar residues" evidence="8">
    <location>
        <begin position="346"/>
        <end position="364"/>
    </location>
</feature>
<keyword evidence="6" id="KW-0675">Receptor</keyword>
<dbReference type="RefSeq" id="XP_030209901.1">
    <property type="nucleotide sequence ID" value="XM_030354041.1"/>
</dbReference>
<dbReference type="AlphaFoldDB" id="A0A8C5FVU4"/>
<keyword evidence="3 10" id="KW-0732">Signal</keyword>
<sequence>MKKEREGKMPLWVTWILLPLIVRAQSGDAEETQKEDIKLFCTSHIGVGENSILTCNLVDRKRYIEDDEDEEDSIKSITVCKSFPPSCSKKMGNNMTITWIPLTYNYTFELRSGGVFSRVIDLRQIIKPKSPSVTSAVFQPESNQAMIYIKTPYDKDFLKTSNQLFQYYIWSAAGSELTRNVTGEESLVIAAEHLTEGTMYQVKVRAIPFDLYGGSWSDWSNTVEFYINSKMGEGSAEFLHQMITVGIVSGILVIAIFCAICVTRKNIHHKIRAYTSYTHVPRIPSTLSPIYKQVKLGFAMNLEPEQFSQMNVQPMKKTEERPGESQAATAEPTAQREDSGFGLDQELSTSGMRWRSASDTSGFTGESASTALSESSEEETYSRPNNRSPSPSMGMHAAEGRRDASESSGDGQRDASPEVNGPTQPCRDAVYVTMSSFYYHNDQ</sequence>
<dbReference type="OrthoDB" id="8611929at2759"/>
<evidence type="ECO:0000256" key="3">
    <source>
        <dbReference type="ARBA" id="ARBA00022729"/>
    </source>
</evidence>
<evidence type="ECO:0000256" key="4">
    <source>
        <dbReference type="ARBA" id="ARBA00022989"/>
    </source>
</evidence>
<dbReference type="InterPro" id="IPR003531">
    <property type="entry name" value="Hempt_rcpt_S_F1_CS"/>
</dbReference>
<evidence type="ECO:0000256" key="1">
    <source>
        <dbReference type="ARBA" id="ARBA00004479"/>
    </source>
</evidence>
<dbReference type="PANTHER" id="PTHR23037:SF27">
    <property type="entry name" value="INTERLEUKIN-7 RECEPTOR SUBUNIT ALPHA"/>
    <property type="match status" value="1"/>
</dbReference>
<gene>
    <name evidence="11" type="primary">il7r</name>
</gene>
<dbReference type="Proteomes" id="UP000694546">
    <property type="component" value="Chromosome 4"/>
</dbReference>
<accession>A0A8C5FVU4</accession>
<feature type="region of interest" description="Disordered" evidence="8">
    <location>
        <begin position="313"/>
        <end position="428"/>
    </location>
</feature>
<keyword evidence="4 9" id="KW-1133">Transmembrane helix</keyword>
<keyword evidence="5 9" id="KW-0472">Membrane</keyword>
<evidence type="ECO:0000313" key="12">
    <source>
        <dbReference type="Proteomes" id="UP000694546"/>
    </source>
</evidence>
<feature type="signal peptide" evidence="10">
    <location>
        <begin position="1"/>
        <end position="24"/>
    </location>
</feature>
<evidence type="ECO:0000256" key="8">
    <source>
        <dbReference type="SAM" id="MobiDB-lite"/>
    </source>
</evidence>
<feature type="compositionally biased region" description="Basic and acidic residues" evidence="8">
    <location>
        <begin position="398"/>
        <end position="416"/>
    </location>
</feature>
<evidence type="ECO:0000313" key="11">
    <source>
        <dbReference type="Ensembl" id="ENSGMOP00000064916.1"/>
    </source>
</evidence>
<reference evidence="11" key="1">
    <citation type="submission" date="2025-08" db="UniProtKB">
        <authorList>
            <consortium name="Ensembl"/>
        </authorList>
    </citation>
    <scope>IDENTIFICATION</scope>
</reference>
<dbReference type="InterPro" id="IPR013783">
    <property type="entry name" value="Ig-like_fold"/>
</dbReference>
<dbReference type="GeneID" id="115542015"/>
<dbReference type="CDD" id="cd00063">
    <property type="entry name" value="FN3"/>
    <property type="match status" value="1"/>
</dbReference>
<name>A0A8C5FVU4_GADMO</name>
<evidence type="ECO:0008006" key="13">
    <source>
        <dbReference type="Google" id="ProtNLM"/>
    </source>
</evidence>
<keyword evidence="7" id="KW-0325">Glycoprotein</keyword>
<evidence type="ECO:0000256" key="10">
    <source>
        <dbReference type="SAM" id="SignalP"/>
    </source>
</evidence>
<feature type="transmembrane region" description="Helical" evidence="9">
    <location>
        <begin position="238"/>
        <end position="262"/>
    </location>
</feature>
<dbReference type="InterPro" id="IPR003961">
    <property type="entry name" value="FN3_dom"/>
</dbReference>
<dbReference type="PROSITE" id="PS01355">
    <property type="entry name" value="HEMATOPO_REC_S_F1"/>
    <property type="match status" value="1"/>
</dbReference>
<evidence type="ECO:0000256" key="5">
    <source>
        <dbReference type="ARBA" id="ARBA00023136"/>
    </source>
</evidence>
<organism evidence="11 12">
    <name type="scientific">Gadus morhua</name>
    <name type="common">Atlantic cod</name>
    <dbReference type="NCBI Taxonomy" id="8049"/>
    <lineage>
        <taxon>Eukaryota</taxon>
        <taxon>Metazoa</taxon>
        <taxon>Chordata</taxon>
        <taxon>Craniata</taxon>
        <taxon>Vertebrata</taxon>
        <taxon>Euteleostomi</taxon>
        <taxon>Actinopterygii</taxon>
        <taxon>Neopterygii</taxon>
        <taxon>Teleostei</taxon>
        <taxon>Neoteleostei</taxon>
        <taxon>Acanthomorphata</taxon>
        <taxon>Zeiogadaria</taxon>
        <taxon>Gadariae</taxon>
        <taxon>Gadiformes</taxon>
        <taxon>Gadoidei</taxon>
        <taxon>Gadidae</taxon>
        <taxon>Gadus</taxon>
    </lineage>
</organism>
<dbReference type="InterPro" id="IPR036116">
    <property type="entry name" value="FN3_sf"/>
</dbReference>
<feature type="compositionally biased region" description="Low complexity" evidence="8">
    <location>
        <begin position="382"/>
        <end position="392"/>
    </location>
</feature>
<comment type="subcellular location">
    <subcellularLocation>
        <location evidence="1">Membrane</location>
        <topology evidence="1">Single-pass type I membrane protein</topology>
    </subcellularLocation>
</comment>
<keyword evidence="12" id="KW-1185">Reference proteome</keyword>
<dbReference type="PANTHER" id="PTHR23037">
    <property type="entry name" value="CYTOKINE RECEPTOR"/>
    <property type="match status" value="1"/>
</dbReference>
<keyword evidence="2 9" id="KW-0812">Transmembrane</keyword>
<protein>
    <recommendedName>
        <fullName evidence="13">Interleukin-7 receptor subunit alpha</fullName>
    </recommendedName>
</protein>
<evidence type="ECO:0000256" key="9">
    <source>
        <dbReference type="SAM" id="Phobius"/>
    </source>
</evidence>
<feature type="chain" id="PRO_5045234942" description="Interleukin-7 receptor subunit alpha" evidence="10">
    <location>
        <begin position="25"/>
        <end position="443"/>
    </location>
</feature>
<evidence type="ECO:0000256" key="7">
    <source>
        <dbReference type="ARBA" id="ARBA00023180"/>
    </source>
</evidence>
<dbReference type="SUPFAM" id="SSF49265">
    <property type="entry name" value="Fibronectin type III"/>
    <property type="match status" value="1"/>
</dbReference>
<dbReference type="GeneTree" id="ENSGT01120000271963"/>
<evidence type="ECO:0000256" key="6">
    <source>
        <dbReference type="ARBA" id="ARBA00023170"/>
    </source>
</evidence>
<reference evidence="11" key="2">
    <citation type="submission" date="2025-09" db="UniProtKB">
        <authorList>
            <consortium name="Ensembl"/>
        </authorList>
    </citation>
    <scope>IDENTIFICATION</scope>
</reference>
<proteinExistence type="predicted"/>
<dbReference type="Ensembl" id="ENSGMOT00000038280.1">
    <property type="protein sequence ID" value="ENSGMOP00000064916.1"/>
    <property type="gene ID" value="ENSGMOG00000035554.1"/>
</dbReference>
<evidence type="ECO:0000256" key="2">
    <source>
        <dbReference type="ARBA" id="ARBA00022692"/>
    </source>
</evidence>